<dbReference type="EMBL" id="BMQC01000004">
    <property type="protein sequence ID" value="GGK23524.1"/>
    <property type="molecule type" value="Genomic_DNA"/>
</dbReference>
<evidence type="ECO:0000313" key="4">
    <source>
        <dbReference type="Proteomes" id="UP000662200"/>
    </source>
</evidence>
<proteinExistence type="predicted"/>
<keyword evidence="4" id="KW-1185">Reference proteome</keyword>
<evidence type="ECO:0000313" key="3">
    <source>
        <dbReference type="EMBL" id="GGK23524.1"/>
    </source>
</evidence>
<dbReference type="Proteomes" id="UP000662200">
    <property type="component" value="Unassembled WGS sequence"/>
</dbReference>
<feature type="domain" description="CBU-0592-like" evidence="2">
    <location>
        <begin position="4"/>
        <end position="79"/>
    </location>
</feature>
<organism evidence="3 4">
    <name type="scientific">Pilimelia terevasa</name>
    <dbReference type="NCBI Taxonomy" id="53372"/>
    <lineage>
        <taxon>Bacteria</taxon>
        <taxon>Bacillati</taxon>
        <taxon>Actinomycetota</taxon>
        <taxon>Actinomycetes</taxon>
        <taxon>Micromonosporales</taxon>
        <taxon>Micromonosporaceae</taxon>
        <taxon>Pilimelia</taxon>
    </lineage>
</organism>
<reference evidence="3" key="2">
    <citation type="submission" date="2020-09" db="EMBL/GenBank/DDBJ databases">
        <authorList>
            <person name="Sun Q."/>
            <person name="Ohkuma M."/>
        </authorList>
    </citation>
    <scope>NUCLEOTIDE SEQUENCE</scope>
    <source>
        <strain evidence="3">JCM 3091</strain>
    </source>
</reference>
<feature type="transmembrane region" description="Helical" evidence="1">
    <location>
        <begin position="6"/>
        <end position="26"/>
    </location>
</feature>
<keyword evidence="1" id="KW-1133">Transmembrane helix</keyword>
<accession>A0A8J3FJG1</accession>
<gene>
    <name evidence="3" type="ORF">GCM10010124_15010</name>
</gene>
<protein>
    <recommendedName>
        <fullName evidence="2">CBU-0592-like domain-containing protein</fullName>
    </recommendedName>
</protein>
<feature type="transmembrane region" description="Helical" evidence="1">
    <location>
        <begin position="57"/>
        <end position="76"/>
    </location>
</feature>
<dbReference type="InterPro" id="IPR058058">
    <property type="entry name" value="CBU_0592-like"/>
</dbReference>
<name>A0A8J3FJG1_9ACTN</name>
<dbReference type="AlphaFoldDB" id="A0A8J3FJG1"/>
<keyword evidence="1" id="KW-0472">Membrane</keyword>
<keyword evidence="1" id="KW-0812">Transmembrane</keyword>
<dbReference type="NCBIfam" id="NF047864">
    <property type="entry name" value="CBU_0592_membra"/>
    <property type="match status" value="1"/>
</dbReference>
<evidence type="ECO:0000259" key="2">
    <source>
        <dbReference type="Pfam" id="PF26604"/>
    </source>
</evidence>
<comment type="caution">
    <text evidence="3">The sequence shown here is derived from an EMBL/GenBank/DDBJ whole genome shotgun (WGS) entry which is preliminary data.</text>
</comment>
<sequence>MTVVDVVEVIGAVLVLAAFAAAQRGLLGVRSRVYLALNVVGAGILALIAWAHGSWGFLLLEGTWTVVSAISLVGVLRARGPGGAG</sequence>
<dbReference type="RefSeq" id="WP_189113489.1">
    <property type="nucleotide sequence ID" value="NZ_BMQC01000004.1"/>
</dbReference>
<reference evidence="3" key="1">
    <citation type="journal article" date="2014" name="Int. J. Syst. Evol. Microbiol.">
        <title>Complete genome sequence of Corynebacterium casei LMG S-19264T (=DSM 44701T), isolated from a smear-ripened cheese.</title>
        <authorList>
            <consortium name="US DOE Joint Genome Institute (JGI-PGF)"/>
            <person name="Walter F."/>
            <person name="Albersmeier A."/>
            <person name="Kalinowski J."/>
            <person name="Ruckert C."/>
        </authorList>
    </citation>
    <scope>NUCLEOTIDE SEQUENCE</scope>
    <source>
        <strain evidence="3">JCM 3091</strain>
    </source>
</reference>
<evidence type="ECO:0000256" key="1">
    <source>
        <dbReference type="SAM" id="Phobius"/>
    </source>
</evidence>
<feature type="transmembrane region" description="Helical" evidence="1">
    <location>
        <begin position="33"/>
        <end position="51"/>
    </location>
</feature>
<dbReference type="Pfam" id="PF26604">
    <property type="entry name" value="CBU_0592"/>
    <property type="match status" value="1"/>
</dbReference>